<reference evidence="2" key="1">
    <citation type="journal article" date="2023" name="Science">
        <title>Genome structures resolve the early diversification of teleost fishes.</title>
        <authorList>
            <person name="Parey E."/>
            <person name="Louis A."/>
            <person name="Montfort J."/>
            <person name="Bouchez O."/>
            <person name="Roques C."/>
            <person name="Iampietro C."/>
            <person name="Lluch J."/>
            <person name="Castinel A."/>
            <person name="Donnadieu C."/>
            <person name="Desvignes T."/>
            <person name="Floi Bucao C."/>
            <person name="Jouanno E."/>
            <person name="Wen M."/>
            <person name="Mejri S."/>
            <person name="Dirks R."/>
            <person name="Jansen H."/>
            <person name="Henkel C."/>
            <person name="Chen W.J."/>
            <person name="Zahm M."/>
            <person name="Cabau C."/>
            <person name="Klopp C."/>
            <person name="Thompson A.W."/>
            <person name="Robinson-Rechavi M."/>
            <person name="Braasch I."/>
            <person name="Lecointre G."/>
            <person name="Bobe J."/>
            <person name="Postlethwait J.H."/>
            <person name="Berthelot C."/>
            <person name="Roest Crollius H."/>
            <person name="Guiguen Y."/>
        </authorList>
    </citation>
    <scope>NUCLEOTIDE SEQUENCE</scope>
    <source>
        <strain evidence="2">WJC10195</strain>
    </source>
</reference>
<feature type="region of interest" description="Disordered" evidence="1">
    <location>
        <begin position="128"/>
        <end position="158"/>
    </location>
</feature>
<evidence type="ECO:0000313" key="2">
    <source>
        <dbReference type="EMBL" id="KAJ8353983.1"/>
    </source>
</evidence>
<proteinExistence type="predicted"/>
<dbReference type="EMBL" id="JAINUF010000007">
    <property type="protein sequence ID" value="KAJ8353983.1"/>
    <property type="molecule type" value="Genomic_DNA"/>
</dbReference>
<protein>
    <submittedName>
        <fullName evidence="2">Uncharacterized protein</fullName>
    </submittedName>
</protein>
<evidence type="ECO:0000256" key="1">
    <source>
        <dbReference type="SAM" id="MobiDB-lite"/>
    </source>
</evidence>
<evidence type="ECO:0000313" key="3">
    <source>
        <dbReference type="Proteomes" id="UP001152622"/>
    </source>
</evidence>
<gene>
    <name evidence="2" type="ORF">SKAU_G00215500</name>
</gene>
<dbReference type="Proteomes" id="UP001152622">
    <property type="component" value="Chromosome 7"/>
</dbReference>
<dbReference type="AlphaFoldDB" id="A0A9Q1FA63"/>
<comment type="caution">
    <text evidence="2">The sequence shown here is derived from an EMBL/GenBank/DDBJ whole genome shotgun (WGS) entry which is preliminary data.</text>
</comment>
<sequence length="173" mass="18633">MQGTQAKLAHCQDVDNGALWAGVAKDRAWYLPPTLPPTHIDMATTEAPLTTSNTYKIIKNIRPEFTGARREGAAALGSKVTLSPNGKLKTITGVQPWKPTVWNTSFTPPIDIELKACRQGTLEHCLGGGGGGLGPETGHSETPSNKKMGHRRSLEETVDPSALRMAFHLLRPS</sequence>
<keyword evidence="3" id="KW-1185">Reference proteome</keyword>
<organism evidence="2 3">
    <name type="scientific">Synaphobranchus kaupii</name>
    <name type="common">Kaup's arrowtooth eel</name>
    <dbReference type="NCBI Taxonomy" id="118154"/>
    <lineage>
        <taxon>Eukaryota</taxon>
        <taxon>Metazoa</taxon>
        <taxon>Chordata</taxon>
        <taxon>Craniata</taxon>
        <taxon>Vertebrata</taxon>
        <taxon>Euteleostomi</taxon>
        <taxon>Actinopterygii</taxon>
        <taxon>Neopterygii</taxon>
        <taxon>Teleostei</taxon>
        <taxon>Anguilliformes</taxon>
        <taxon>Synaphobranchidae</taxon>
        <taxon>Synaphobranchus</taxon>
    </lineage>
</organism>
<name>A0A9Q1FA63_SYNKA</name>
<accession>A0A9Q1FA63</accession>